<dbReference type="InterPro" id="IPR050490">
    <property type="entry name" value="Bact_solute-bd_prot1"/>
</dbReference>
<gene>
    <name evidence="3" type="ORF">J4035_03715</name>
</gene>
<comment type="similarity">
    <text evidence="1">Belongs to the bacterial solute-binding protein 1 family.</text>
</comment>
<evidence type="ECO:0000313" key="3">
    <source>
        <dbReference type="EMBL" id="MBO3083736.1"/>
    </source>
</evidence>
<keyword evidence="4" id="KW-1185">Reference proteome</keyword>
<dbReference type="Proteomes" id="UP000678317">
    <property type="component" value="Unassembled WGS sequence"/>
</dbReference>
<dbReference type="RefSeq" id="WP_208288547.1">
    <property type="nucleotide sequence ID" value="NZ_CP074404.1"/>
</dbReference>
<proteinExistence type="inferred from homology"/>
<name>A0ABS3SFJ7_9CELL</name>
<reference evidence="3 4" key="1">
    <citation type="submission" date="2021-03" db="EMBL/GenBank/DDBJ databases">
        <title>novel species in genus Cellulomonas.</title>
        <authorList>
            <person name="Zhang G."/>
        </authorList>
    </citation>
    <scope>NUCLEOTIDE SEQUENCE [LARGE SCALE GENOMIC DNA]</scope>
    <source>
        <strain evidence="4">zg-ZUI188</strain>
    </source>
</reference>
<evidence type="ECO:0000256" key="1">
    <source>
        <dbReference type="ARBA" id="ARBA00008520"/>
    </source>
</evidence>
<protein>
    <submittedName>
        <fullName evidence="3">Extracellular solute-binding protein</fullName>
    </submittedName>
</protein>
<dbReference type="PROSITE" id="PS51257">
    <property type="entry name" value="PROKAR_LIPOPROTEIN"/>
    <property type="match status" value="1"/>
</dbReference>
<dbReference type="PANTHER" id="PTHR43649:SF31">
    <property type="entry name" value="SN-GLYCEROL-3-PHOSPHATE-BINDING PERIPLASMIC PROTEIN UGPB"/>
    <property type="match status" value="1"/>
</dbReference>
<evidence type="ECO:0000313" key="4">
    <source>
        <dbReference type="Proteomes" id="UP000678317"/>
    </source>
</evidence>
<keyword evidence="2" id="KW-0732">Signal</keyword>
<feature type="chain" id="PRO_5046385520" evidence="2">
    <location>
        <begin position="31"/>
        <end position="558"/>
    </location>
</feature>
<sequence length="558" mass="60014">MKRLTTSHGAQRRRVWVTATAALAATSLLAACGGGDTNADGAKGGDDVQAGISEENLPNHAPIDLVEADFPSVNGSAPGFLSIPDPLVKAFDAPPGSGGEYTVMTPLWGTIPPTKGNQYFDAVSEAMGTTLNFQISDGNTYGDKLAAVLASPKDVADWVSIPSWNNPPRFGQAVETIFEDLTPFLAGDKVDEYPYLANIPTEAWQACSWNGKLYGLPFPEAAGVTNWSMYRDDLLPEAALPTNADELLDFVVDNTGEGVWGTNDMWSTATVMFGVLPAKGWEVGEDGKLVNRVETDEYRAALEWLAEVYASGAVHPDAVAGNDGDAGLRFESGDVLVNSGGLGYWHEALTRNRATNPDFSIDVLPVFAADGGDPVLYKPNGASICSYLKANDDDAAIKELLTAANFLASPFGTEEFQLINYGVEGLHYDLDANKLPVPTTLAQTEVQPSYIFLVDPPVVNAQVALPDYVERRSAWGARNAEFMVEPLFYGMNITEPAQYASLGQPFDDLEKDIARGRKSMDDLDAAIETWRTSGGEELRAFYTEIYEAQQGDGESADS</sequence>
<dbReference type="SUPFAM" id="SSF53850">
    <property type="entry name" value="Periplasmic binding protein-like II"/>
    <property type="match status" value="1"/>
</dbReference>
<accession>A0ABS3SFJ7</accession>
<feature type="signal peptide" evidence="2">
    <location>
        <begin position="1"/>
        <end position="30"/>
    </location>
</feature>
<comment type="caution">
    <text evidence="3">The sequence shown here is derived from an EMBL/GenBank/DDBJ whole genome shotgun (WGS) entry which is preliminary data.</text>
</comment>
<organism evidence="3 4">
    <name type="scientific">Cellulomonas fengjieae</name>
    <dbReference type="NCBI Taxonomy" id="2819978"/>
    <lineage>
        <taxon>Bacteria</taxon>
        <taxon>Bacillati</taxon>
        <taxon>Actinomycetota</taxon>
        <taxon>Actinomycetes</taxon>
        <taxon>Micrococcales</taxon>
        <taxon>Cellulomonadaceae</taxon>
        <taxon>Cellulomonas</taxon>
    </lineage>
</organism>
<dbReference type="PANTHER" id="PTHR43649">
    <property type="entry name" value="ARABINOSE-BINDING PROTEIN-RELATED"/>
    <property type="match status" value="1"/>
</dbReference>
<dbReference type="EMBL" id="JAGFBM010000001">
    <property type="protein sequence ID" value="MBO3083736.1"/>
    <property type="molecule type" value="Genomic_DNA"/>
</dbReference>
<evidence type="ECO:0000256" key="2">
    <source>
        <dbReference type="SAM" id="SignalP"/>
    </source>
</evidence>
<dbReference type="Gene3D" id="3.40.190.10">
    <property type="entry name" value="Periplasmic binding protein-like II"/>
    <property type="match status" value="1"/>
</dbReference>